<gene>
    <name evidence="1" type="ORF">B1757_13975</name>
</gene>
<accession>A0A2I1DIB7</accession>
<comment type="caution">
    <text evidence="1">The sequence shown here is derived from an EMBL/GenBank/DDBJ whole genome shotgun (WGS) entry which is preliminary data.</text>
</comment>
<evidence type="ECO:0000313" key="2">
    <source>
        <dbReference type="Proteomes" id="UP000234329"/>
    </source>
</evidence>
<evidence type="ECO:0000313" key="1">
    <source>
        <dbReference type="EMBL" id="PKY09621.1"/>
    </source>
</evidence>
<dbReference type="RefSeq" id="WP_101538915.1">
    <property type="nucleotide sequence ID" value="NZ_MXAV01000054.1"/>
</dbReference>
<keyword evidence="2" id="KW-1185">Reference proteome</keyword>
<name>A0A2I1DIB7_9PROT</name>
<dbReference type="EMBL" id="MXAV01000054">
    <property type="protein sequence ID" value="PKY09621.1"/>
    <property type="molecule type" value="Genomic_DNA"/>
</dbReference>
<proteinExistence type="predicted"/>
<sequence length="124" mass="13308">MVPSTPRRRAPRRSAQAWQALLNEQAESALTVTAFCHQASISPASFYRWQGRLRKGLPNTGGNSAGTLSPAIPAVIAPQPIPDFVDLGALEDLPSPARREADAAHRLELRLDLGGGLILHLVRG</sequence>
<dbReference type="OrthoDB" id="5297610at2"/>
<dbReference type="InParanoid" id="A0A2I1DIB7"/>
<organism evidence="1 2">
    <name type="scientific">Acidithiobacillus marinus</name>
    <dbReference type="NCBI Taxonomy" id="187490"/>
    <lineage>
        <taxon>Bacteria</taxon>
        <taxon>Pseudomonadati</taxon>
        <taxon>Pseudomonadota</taxon>
        <taxon>Acidithiobacillia</taxon>
        <taxon>Acidithiobacillales</taxon>
        <taxon>Acidithiobacillaceae</taxon>
        <taxon>Acidithiobacillus</taxon>
    </lineage>
</organism>
<dbReference type="Proteomes" id="UP000234329">
    <property type="component" value="Unassembled WGS sequence"/>
</dbReference>
<dbReference type="AlphaFoldDB" id="A0A2I1DIB7"/>
<reference evidence="1 2" key="1">
    <citation type="submission" date="2017-03" db="EMBL/GenBank/DDBJ databases">
        <title>Draft genime sequence of the acidophilic sulfur-oxidizing bacterium Acidithiobacillus sp. SH, isolated from seawater.</title>
        <authorList>
            <person name="Sharmin S."/>
            <person name="Tokuhisa M."/>
            <person name="Kanao T."/>
            <person name="Kamimura K."/>
        </authorList>
    </citation>
    <scope>NUCLEOTIDE SEQUENCE [LARGE SCALE GENOMIC DNA]</scope>
    <source>
        <strain evidence="1 2">SH</strain>
    </source>
</reference>
<evidence type="ECO:0008006" key="3">
    <source>
        <dbReference type="Google" id="ProtNLM"/>
    </source>
</evidence>
<dbReference type="NCBIfam" id="NF047593">
    <property type="entry name" value="IS66_ISAeme5_TnpA"/>
    <property type="match status" value="1"/>
</dbReference>
<protein>
    <recommendedName>
        <fullName evidence="3">Transposase</fullName>
    </recommendedName>
</protein>